<keyword evidence="1" id="KW-1133">Transmembrane helix</keyword>
<evidence type="ECO:0000256" key="1">
    <source>
        <dbReference type="SAM" id="Phobius"/>
    </source>
</evidence>
<feature type="transmembrane region" description="Helical" evidence="1">
    <location>
        <begin position="52"/>
        <end position="71"/>
    </location>
</feature>
<accession>A0A6H9XHG4</accession>
<feature type="transmembrane region" description="Helical" evidence="1">
    <location>
        <begin position="20"/>
        <end position="40"/>
    </location>
</feature>
<organism evidence="2 3">
    <name type="scientific">Corynebacterium matruchotii</name>
    <dbReference type="NCBI Taxonomy" id="43768"/>
    <lineage>
        <taxon>Bacteria</taxon>
        <taxon>Bacillati</taxon>
        <taxon>Actinomycetota</taxon>
        <taxon>Actinomycetes</taxon>
        <taxon>Mycobacteriales</taxon>
        <taxon>Corynebacteriaceae</taxon>
        <taxon>Corynebacterium</taxon>
    </lineage>
</organism>
<dbReference type="AlphaFoldDB" id="A0A6H9XHG4"/>
<dbReference type="GeneID" id="84573281"/>
<gene>
    <name evidence="2" type="ORF">NCTC10254_00266</name>
</gene>
<dbReference type="EMBL" id="UARK01000001">
    <property type="protein sequence ID" value="SPW23903.1"/>
    <property type="molecule type" value="Genomic_DNA"/>
</dbReference>
<sequence>MMPSEERLRVDVTSPYISMLFPALELIIITGITWIIIGYMDSDKAAWFLDTNIRNLMVGIWAALSLWRFVLPTIRLRNRRIMVNDERIIIHSATLRPTTHTIPLKFIRAVNRKRNELILTVIGQPQPVVLRDVAYSRRVQEEMLAAMDRTPARQEQASYF</sequence>
<evidence type="ECO:0000313" key="3">
    <source>
        <dbReference type="Proteomes" id="UP000249886"/>
    </source>
</evidence>
<reference evidence="2 3" key="1">
    <citation type="submission" date="2018-06" db="EMBL/GenBank/DDBJ databases">
        <authorList>
            <consortium name="Pathogen Informatics"/>
            <person name="Doyle S."/>
        </authorList>
    </citation>
    <scope>NUCLEOTIDE SEQUENCE [LARGE SCALE GENOMIC DNA]</scope>
    <source>
        <strain evidence="2 3">NCTC10254</strain>
    </source>
</reference>
<proteinExistence type="predicted"/>
<dbReference type="RefSeq" id="WP_005524057.1">
    <property type="nucleotide sequence ID" value="NZ_CP050134.2"/>
</dbReference>
<name>A0A6H9XHG4_9CORY</name>
<comment type="caution">
    <text evidence="2">The sequence shown here is derived from an EMBL/GenBank/DDBJ whole genome shotgun (WGS) entry which is preliminary data.</text>
</comment>
<keyword evidence="1" id="KW-0472">Membrane</keyword>
<protein>
    <submittedName>
        <fullName evidence="2">Membrane protein</fullName>
    </submittedName>
</protein>
<dbReference type="Proteomes" id="UP000249886">
    <property type="component" value="Unassembled WGS sequence"/>
</dbReference>
<evidence type="ECO:0000313" key="2">
    <source>
        <dbReference type="EMBL" id="SPW23903.1"/>
    </source>
</evidence>
<keyword evidence="1" id="KW-0812">Transmembrane</keyword>